<proteinExistence type="predicted"/>
<feature type="transmembrane region" description="Helical" evidence="1">
    <location>
        <begin position="41"/>
        <end position="60"/>
    </location>
</feature>
<feature type="transmembrane region" description="Helical" evidence="1">
    <location>
        <begin position="122"/>
        <end position="146"/>
    </location>
</feature>
<sequence>MQSTASSPAHEKIGRRHGNNFETILNSAAEDGVWPENPRSFSWLVATQLLVAVCANVYLLRVTSQRRFPVHWDTFRVVLRHASVVDLSQCVAVAVVVIWSSLVVNHDPLTMTPLCYSLDQMLLASAVFIAGGIVICCRQVFALILFHDEAPLLRDNRFRVVSLLRAVSVVAVVGVVTAAVAPCLLSSFQVSVCFVDDGTVPPRAGYLLVLPVLVHIGLGVAFVAQAKGPEIGCKPSPSEHMDNVEQLSPTAQDGYTELSDSRWKRFILVVNVGTITWLTMGASIVAAGVHGLPASGDTLVLVGGFTAACSVWSAVSVFRYWT</sequence>
<feature type="transmembrane region" description="Helical" evidence="1">
    <location>
        <begin position="204"/>
        <end position="224"/>
    </location>
</feature>
<name>A0AAD9JWY8_RIDPI</name>
<evidence type="ECO:0000256" key="1">
    <source>
        <dbReference type="SAM" id="Phobius"/>
    </source>
</evidence>
<feature type="transmembrane region" description="Helical" evidence="1">
    <location>
        <begin position="299"/>
        <end position="321"/>
    </location>
</feature>
<accession>A0AAD9JWY8</accession>
<reference evidence="2" key="1">
    <citation type="journal article" date="2023" name="Mol. Biol. Evol.">
        <title>Third-Generation Sequencing Reveals the Adaptive Role of the Epigenome in Three Deep-Sea Polychaetes.</title>
        <authorList>
            <person name="Perez M."/>
            <person name="Aroh O."/>
            <person name="Sun Y."/>
            <person name="Lan Y."/>
            <person name="Juniper S.K."/>
            <person name="Young C.R."/>
            <person name="Angers B."/>
            <person name="Qian P.Y."/>
        </authorList>
    </citation>
    <scope>NUCLEOTIDE SEQUENCE</scope>
    <source>
        <strain evidence="2">R07B-5</strain>
    </source>
</reference>
<evidence type="ECO:0000313" key="2">
    <source>
        <dbReference type="EMBL" id="KAK2160220.1"/>
    </source>
</evidence>
<organism evidence="2 3">
    <name type="scientific">Ridgeia piscesae</name>
    <name type="common">Tubeworm</name>
    <dbReference type="NCBI Taxonomy" id="27915"/>
    <lineage>
        <taxon>Eukaryota</taxon>
        <taxon>Metazoa</taxon>
        <taxon>Spiralia</taxon>
        <taxon>Lophotrochozoa</taxon>
        <taxon>Annelida</taxon>
        <taxon>Polychaeta</taxon>
        <taxon>Sedentaria</taxon>
        <taxon>Canalipalpata</taxon>
        <taxon>Sabellida</taxon>
        <taxon>Siboglinidae</taxon>
        <taxon>Ridgeia</taxon>
    </lineage>
</organism>
<feature type="transmembrane region" description="Helical" evidence="1">
    <location>
        <begin position="266"/>
        <end position="287"/>
    </location>
</feature>
<keyword evidence="3" id="KW-1185">Reference proteome</keyword>
<dbReference type="AlphaFoldDB" id="A0AAD9JWY8"/>
<evidence type="ECO:0000313" key="3">
    <source>
        <dbReference type="Proteomes" id="UP001209878"/>
    </source>
</evidence>
<feature type="transmembrane region" description="Helical" evidence="1">
    <location>
        <begin position="81"/>
        <end position="102"/>
    </location>
</feature>
<comment type="caution">
    <text evidence="2">The sequence shown here is derived from an EMBL/GenBank/DDBJ whole genome shotgun (WGS) entry which is preliminary data.</text>
</comment>
<dbReference type="Proteomes" id="UP001209878">
    <property type="component" value="Unassembled WGS sequence"/>
</dbReference>
<keyword evidence="1" id="KW-0812">Transmembrane</keyword>
<dbReference type="EMBL" id="JAODUO010001661">
    <property type="protein sequence ID" value="KAK2160220.1"/>
    <property type="molecule type" value="Genomic_DNA"/>
</dbReference>
<keyword evidence="1" id="KW-1133">Transmembrane helix</keyword>
<keyword evidence="1" id="KW-0472">Membrane</keyword>
<gene>
    <name evidence="2" type="ORF">NP493_1660g00014</name>
</gene>
<feature type="transmembrane region" description="Helical" evidence="1">
    <location>
        <begin position="167"/>
        <end position="192"/>
    </location>
</feature>
<protein>
    <submittedName>
        <fullName evidence="2">Uncharacterized protein</fullName>
    </submittedName>
</protein>